<dbReference type="InterPro" id="IPR027417">
    <property type="entry name" value="P-loop_NTPase"/>
</dbReference>
<comment type="function">
    <text evidence="16">Probable transporter of a GTP-driven Fe(2+) uptake system.</text>
</comment>
<comment type="subcellular location">
    <subcellularLocation>
        <location evidence="16">Cell inner membrane</location>
        <topology evidence="16">Multi-pass membrane protein</topology>
    </subcellularLocation>
    <subcellularLocation>
        <location evidence="1">Cell membrane</location>
        <topology evidence="1">Multi-pass membrane protein</topology>
    </subcellularLocation>
</comment>
<keyword evidence="10 14" id="KW-0342">GTP-binding</keyword>
<evidence type="ECO:0000256" key="16">
    <source>
        <dbReference type="RuleBase" id="RU362098"/>
    </source>
</evidence>
<evidence type="ECO:0000256" key="14">
    <source>
        <dbReference type="PIRSR" id="PIRSR603373-1"/>
    </source>
</evidence>
<evidence type="ECO:0000313" key="19">
    <source>
        <dbReference type="Proteomes" id="UP000824259"/>
    </source>
</evidence>
<dbReference type="InterPro" id="IPR003373">
    <property type="entry name" value="Fe2_transport_prot-B"/>
</dbReference>
<dbReference type="PANTHER" id="PTHR43185:SF1">
    <property type="entry name" value="FE(2+) TRANSPORTER FEOB"/>
    <property type="match status" value="1"/>
</dbReference>
<feature type="binding site" evidence="15">
    <location>
        <position position="124"/>
    </location>
    <ligand>
        <name>Mg(2+)</name>
        <dbReference type="ChEBI" id="CHEBI:18420"/>
        <label>2</label>
    </ligand>
</feature>
<dbReference type="Gene3D" id="1.10.287.1770">
    <property type="match status" value="1"/>
</dbReference>
<keyword evidence="15" id="KW-0479">Metal-binding</keyword>
<dbReference type="GO" id="GO:0046914">
    <property type="term" value="F:transition metal ion binding"/>
    <property type="evidence" value="ECO:0007669"/>
    <property type="project" value="InterPro"/>
</dbReference>
<feature type="transmembrane region" description="Helical" evidence="16">
    <location>
        <begin position="500"/>
        <end position="520"/>
    </location>
</feature>
<evidence type="ECO:0000256" key="9">
    <source>
        <dbReference type="ARBA" id="ARBA00023065"/>
    </source>
</evidence>
<organism evidence="18 19">
    <name type="scientific">Candidatus Alistipes avicola</name>
    <dbReference type="NCBI Taxonomy" id="2838432"/>
    <lineage>
        <taxon>Bacteria</taxon>
        <taxon>Pseudomonadati</taxon>
        <taxon>Bacteroidota</taxon>
        <taxon>Bacteroidia</taxon>
        <taxon>Bacteroidales</taxon>
        <taxon>Rikenellaceae</taxon>
        <taxon>Alistipes</taxon>
    </lineage>
</organism>
<feature type="transmembrane region" description="Helical" evidence="16">
    <location>
        <begin position="559"/>
        <end position="579"/>
    </location>
</feature>
<evidence type="ECO:0000256" key="7">
    <source>
        <dbReference type="ARBA" id="ARBA00022989"/>
    </source>
</evidence>
<keyword evidence="6 14" id="KW-0547">Nucleotide-binding</keyword>
<dbReference type="GO" id="GO:0005525">
    <property type="term" value="F:GTP binding"/>
    <property type="evidence" value="ECO:0007669"/>
    <property type="project" value="UniProtKB-KW"/>
</dbReference>
<keyword evidence="9" id="KW-0406">Ion transport</keyword>
<keyword evidence="3" id="KW-1003">Cell membrane</keyword>
<evidence type="ECO:0000256" key="11">
    <source>
        <dbReference type="ARBA" id="ARBA00023136"/>
    </source>
</evidence>
<evidence type="ECO:0000256" key="13">
    <source>
        <dbReference type="NCBIfam" id="TIGR00437"/>
    </source>
</evidence>
<dbReference type="Pfam" id="PF04023">
    <property type="entry name" value="FeoA"/>
    <property type="match status" value="1"/>
</dbReference>
<dbReference type="Pfam" id="PF07664">
    <property type="entry name" value="FeoB_C"/>
    <property type="match status" value="1"/>
</dbReference>
<feature type="binding site" evidence="14">
    <location>
        <begin position="135"/>
        <end position="139"/>
    </location>
    <ligand>
        <name>GTP</name>
        <dbReference type="ChEBI" id="CHEBI:37565"/>
        <label>1</label>
    </ligand>
</feature>
<evidence type="ECO:0000256" key="1">
    <source>
        <dbReference type="ARBA" id="ARBA00004651"/>
    </source>
</evidence>
<keyword evidence="7 16" id="KW-1133">Transmembrane helix</keyword>
<dbReference type="InterPro" id="IPR038157">
    <property type="entry name" value="FeoA_core_dom"/>
</dbReference>
<dbReference type="PANTHER" id="PTHR43185">
    <property type="entry name" value="FERROUS IRON TRANSPORT PROTEIN B"/>
    <property type="match status" value="1"/>
</dbReference>
<keyword evidence="11 16" id="KW-0472">Membrane</keyword>
<comment type="caution">
    <text evidence="18">The sequence shown here is derived from an EMBL/GenBank/DDBJ whole genome shotgun (WGS) entry which is preliminary data.</text>
</comment>
<feature type="transmembrane region" description="Helical" evidence="16">
    <location>
        <begin position="756"/>
        <end position="776"/>
    </location>
</feature>
<accession>A0A9D2IBV6</accession>
<dbReference type="NCBIfam" id="TIGR00231">
    <property type="entry name" value="small_GTP"/>
    <property type="match status" value="1"/>
</dbReference>
<keyword evidence="2 16" id="KW-0813">Transport</keyword>
<dbReference type="SUPFAM" id="SSF52540">
    <property type="entry name" value="P-loop containing nucleoside triphosphate hydrolases"/>
    <property type="match status" value="1"/>
</dbReference>
<evidence type="ECO:0000256" key="4">
    <source>
        <dbReference type="ARBA" id="ARBA00022496"/>
    </source>
</evidence>
<feature type="transmembrane region" description="Helical" evidence="16">
    <location>
        <begin position="444"/>
        <end position="470"/>
    </location>
</feature>
<keyword evidence="5 16" id="KW-0812">Transmembrane</keyword>
<dbReference type="Pfam" id="PF07670">
    <property type="entry name" value="Gate"/>
    <property type="match status" value="2"/>
</dbReference>
<dbReference type="GO" id="GO:0005886">
    <property type="term" value="C:plasma membrane"/>
    <property type="evidence" value="ECO:0007669"/>
    <property type="project" value="UniProtKB-SubCell"/>
</dbReference>
<dbReference type="SUPFAM" id="SSF50037">
    <property type="entry name" value="C-terminal domain of transcriptional repressors"/>
    <property type="match status" value="1"/>
</dbReference>
<feature type="binding site" evidence="14">
    <location>
        <begin position="156"/>
        <end position="159"/>
    </location>
    <ligand>
        <name>GTP</name>
        <dbReference type="ChEBI" id="CHEBI:37565"/>
        <label>1</label>
    </ligand>
</feature>
<feature type="transmembrane region" description="Helical" evidence="16">
    <location>
        <begin position="527"/>
        <end position="553"/>
    </location>
</feature>
<keyword evidence="8 16" id="KW-0408">Iron</keyword>
<dbReference type="PROSITE" id="PS51711">
    <property type="entry name" value="G_FEOB"/>
    <property type="match status" value="1"/>
</dbReference>
<dbReference type="Gene3D" id="2.30.30.90">
    <property type="match status" value="1"/>
</dbReference>
<proteinExistence type="inferred from homology"/>
<dbReference type="GO" id="GO:0015093">
    <property type="term" value="F:ferrous iron transmembrane transporter activity"/>
    <property type="evidence" value="ECO:0007669"/>
    <property type="project" value="UniProtKB-UniRule"/>
</dbReference>
<evidence type="ECO:0000256" key="5">
    <source>
        <dbReference type="ARBA" id="ARBA00022692"/>
    </source>
</evidence>
<evidence type="ECO:0000256" key="3">
    <source>
        <dbReference type="ARBA" id="ARBA00022475"/>
    </source>
</evidence>
<keyword evidence="15" id="KW-0460">Magnesium</keyword>
<dbReference type="InterPro" id="IPR041069">
    <property type="entry name" value="FeoB_Cyto"/>
</dbReference>
<keyword evidence="4 16" id="KW-0410">Iron transport</keyword>
<dbReference type="InterPro" id="IPR005225">
    <property type="entry name" value="Small_GTP-bd"/>
</dbReference>
<feature type="binding site" evidence="15">
    <location>
        <position position="122"/>
    </location>
    <ligand>
        <name>Mg(2+)</name>
        <dbReference type="ChEBI" id="CHEBI:18420"/>
        <label>2</label>
    </ligand>
</feature>
<feature type="binding site" evidence="14">
    <location>
        <begin position="110"/>
        <end position="117"/>
    </location>
    <ligand>
        <name>GTP</name>
        <dbReference type="ChEBI" id="CHEBI:37565"/>
        <label>1</label>
    </ligand>
</feature>
<feature type="transmembrane region" description="Helical" evidence="16">
    <location>
        <begin position="729"/>
        <end position="749"/>
    </location>
</feature>
<evidence type="ECO:0000256" key="8">
    <source>
        <dbReference type="ARBA" id="ARBA00023004"/>
    </source>
</evidence>
<dbReference type="InterPro" id="IPR050860">
    <property type="entry name" value="FeoB_GTPase"/>
</dbReference>
<feature type="binding site" evidence="15">
    <location>
        <position position="121"/>
    </location>
    <ligand>
        <name>Mg(2+)</name>
        <dbReference type="ChEBI" id="CHEBI:18420"/>
        <label>2</label>
    </ligand>
</feature>
<dbReference type="SMART" id="SM00899">
    <property type="entry name" value="FeoA"/>
    <property type="match status" value="1"/>
</dbReference>
<dbReference type="Gene3D" id="3.40.50.300">
    <property type="entry name" value="P-loop containing nucleotide triphosphate hydrolases"/>
    <property type="match status" value="1"/>
</dbReference>
<evidence type="ECO:0000256" key="6">
    <source>
        <dbReference type="ARBA" id="ARBA00022741"/>
    </source>
</evidence>
<sequence>MRLSDLKTGESATILKVQGHGGFRRRIMEMGFVRGKKVEVIFNAPLQDPIVYRIMDYEVSLRRSEACMVEVISHEEAEAIVQNHGGASEGENIREVIARHSNRISVALVGNPNSGKTSLFNAISGSHEHVGNYSGVTVDAKRGHYTYKGYEFEITDLPGTYALTAYTPEEIYVRRHLSEHTPDVVINAVVASNLERNLYLTTELIDLNPRMVVALNMYDELEASGAQLDYDNLGRMMGVPMIPVVARHGRGIEQLLDTVIAVFEHQDDRVRHIHINQGSVIEESLATLSRMLKESSDELPPQFPPRYLAMKLLEDDQYVKDQLKSCKNYPLWAEQSRREAERVKSLLHIDIETAFADQKYGFISGALKETFTPGRKEKTQTTQMIDAFVTHKLWGFPIFFFLMWLMFYCTFKLGSYPQEWIELLVEKIGSGIDSIMTDGPLRDLIVDGVIGGVGSVIVFLPNIVILYLFISFMEDSGYLARAAFIMDRIMHRIGLHGKSFIPLIMGFGCNVPAIMATRTIESRSSRLITVLIVPFMSCSARIPIYLLLAGTFFAGYASWVMFGLYLLGILVAIITARLLRRFLFKVDETPFVMELPPYRVPTLRATLQHMWDRCAQYLKKMGGLILVASAIVWFLSYYPRPAETEPEAQHYEESYLGRVGKACAPVLAPMGLDWKASVAILTGLPAKEIIVSTFGVLYSEQQDTAEEVENSVLSKRLVASGDFTPASTMALLVFILLYFPCIATLAAIGAEIGWKWACASAVYSLAIAWLLSYLTYQLICWL</sequence>
<dbReference type="NCBIfam" id="TIGR00437">
    <property type="entry name" value="feoB"/>
    <property type="match status" value="1"/>
</dbReference>
<feature type="binding site" evidence="14">
    <location>
        <begin position="216"/>
        <end position="219"/>
    </location>
    <ligand>
        <name>GTP</name>
        <dbReference type="ChEBI" id="CHEBI:37565"/>
        <label>1</label>
    </ligand>
</feature>
<feature type="domain" description="FeoB-type G" evidence="17">
    <location>
        <begin position="103"/>
        <end position="265"/>
    </location>
</feature>
<evidence type="ECO:0000256" key="2">
    <source>
        <dbReference type="ARBA" id="ARBA00022448"/>
    </source>
</evidence>
<dbReference type="CDD" id="cd01879">
    <property type="entry name" value="FeoB"/>
    <property type="match status" value="1"/>
</dbReference>
<comment type="similarity">
    <text evidence="16">Belongs to the TRAFAC class TrmE-Era-EngA-EngB-Septin-like GTPase superfamily. FeoB GTPase (TC 9.A.8) family.</text>
</comment>
<gene>
    <name evidence="18" type="primary">feoB</name>
    <name evidence="18" type="ORF">H9779_03215</name>
</gene>
<feature type="binding site" evidence="15">
    <location>
        <position position="125"/>
    </location>
    <ligand>
        <name>Mg(2+)</name>
        <dbReference type="ChEBI" id="CHEBI:18420"/>
        <label>2</label>
    </ligand>
</feature>
<dbReference type="InterPro" id="IPR030389">
    <property type="entry name" value="G_FEOB_dom"/>
</dbReference>
<evidence type="ECO:0000313" key="18">
    <source>
        <dbReference type="EMBL" id="HJA98594.1"/>
    </source>
</evidence>
<dbReference type="Proteomes" id="UP000824259">
    <property type="component" value="Unassembled WGS sequence"/>
</dbReference>
<dbReference type="Pfam" id="PF17910">
    <property type="entry name" value="FeoB_Cyto"/>
    <property type="match status" value="1"/>
</dbReference>
<reference evidence="18" key="1">
    <citation type="journal article" date="2021" name="PeerJ">
        <title>Extensive microbial diversity within the chicken gut microbiome revealed by metagenomics and culture.</title>
        <authorList>
            <person name="Gilroy R."/>
            <person name="Ravi A."/>
            <person name="Getino M."/>
            <person name="Pursley I."/>
            <person name="Horton D.L."/>
            <person name="Alikhan N.F."/>
            <person name="Baker D."/>
            <person name="Gharbi K."/>
            <person name="Hall N."/>
            <person name="Watson M."/>
            <person name="Adriaenssens E.M."/>
            <person name="Foster-Nyarko E."/>
            <person name="Jarju S."/>
            <person name="Secka A."/>
            <person name="Antonio M."/>
            <person name="Oren A."/>
            <person name="Chaudhuri R.R."/>
            <person name="La Ragione R."/>
            <person name="Hildebrand F."/>
            <person name="Pallen M.J."/>
        </authorList>
    </citation>
    <scope>NUCLEOTIDE SEQUENCE</scope>
    <source>
        <strain evidence="18">CHK169-11906</strain>
    </source>
</reference>
<dbReference type="InterPro" id="IPR011642">
    <property type="entry name" value="Gate_dom"/>
</dbReference>
<protein>
    <recommendedName>
        <fullName evidence="12 13">Ferrous iron transport protein B</fullName>
    </recommendedName>
</protein>
<dbReference type="Pfam" id="PF02421">
    <property type="entry name" value="FeoB_N"/>
    <property type="match status" value="1"/>
</dbReference>
<evidence type="ECO:0000256" key="10">
    <source>
        <dbReference type="ARBA" id="ARBA00023134"/>
    </source>
</evidence>
<reference evidence="18" key="2">
    <citation type="submission" date="2021-04" db="EMBL/GenBank/DDBJ databases">
        <authorList>
            <person name="Gilroy R."/>
        </authorList>
    </citation>
    <scope>NUCLEOTIDE SEQUENCE</scope>
    <source>
        <strain evidence="18">CHK169-11906</strain>
    </source>
</reference>
<name>A0A9D2IBV6_9BACT</name>
<dbReference type="InterPro" id="IPR008988">
    <property type="entry name" value="Transcriptional_repressor_C"/>
</dbReference>
<feature type="transmembrane region" description="Helical" evidence="16">
    <location>
        <begin position="621"/>
        <end position="638"/>
    </location>
</feature>
<feature type="transmembrane region" description="Helical" evidence="16">
    <location>
        <begin position="393"/>
        <end position="411"/>
    </location>
</feature>
<evidence type="ECO:0000259" key="17">
    <source>
        <dbReference type="PROSITE" id="PS51711"/>
    </source>
</evidence>
<dbReference type="InterPro" id="IPR011640">
    <property type="entry name" value="Fe2_transport_prot_B_C"/>
</dbReference>
<dbReference type="InterPro" id="IPR007167">
    <property type="entry name" value="Fe-transptr_FeoA-like"/>
</dbReference>
<dbReference type="AlphaFoldDB" id="A0A9D2IBV6"/>
<evidence type="ECO:0000256" key="12">
    <source>
        <dbReference type="ARBA" id="ARBA00031200"/>
    </source>
</evidence>
<evidence type="ECO:0000256" key="15">
    <source>
        <dbReference type="PIRSR" id="PIRSR603373-2"/>
    </source>
</evidence>
<dbReference type="EMBL" id="DWYR01000009">
    <property type="protein sequence ID" value="HJA98594.1"/>
    <property type="molecule type" value="Genomic_DNA"/>
</dbReference>